<accession>A0A9P1BJL7</accession>
<comment type="caution">
    <text evidence="3">The sequence shown here is derived from an EMBL/GenBank/DDBJ whole genome shotgun (WGS) entry which is preliminary data.</text>
</comment>
<dbReference type="EMBL" id="CAMXCT020000105">
    <property type="protein sequence ID" value="CAL1127280.1"/>
    <property type="molecule type" value="Genomic_DNA"/>
</dbReference>
<organism evidence="3">
    <name type="scientific">Cladocopium goreaui</name>
    <dbReference type="NCBI Taxonomy" id="2562237"/>
    <lineage>
        <taxon>Eukaryota</taxon>
        <taxon>Sar</taxon>
        <taxon>Alveolata</taxon>
        <taxon>Dinophyceae</taxon>
        <taxon>Suessiales</taxon>
        <taxon>Symbiodiniaceae</taxon>
        <taxon>Cladocopium</taxon>
    </lineage>
</organism>
<gene>
    <name evidence="3" type="ORF">C1SCF055_LOCUS2351</name>
</gene>
<reference evidence="3" key="1">
    <citation type="submission" date="2022-10" db="EMBL/GenBank/DDBJ databases">
        <authorList>
            <person name="Chen Y."/>
            <person name="Dougan E. K."/>
            <person name="Chan C."/>
            <person name="Rhodes N."/>
            <person name="Thang M."/>
        </authorList>
    </citation>
    <scope>NUCLEOTIDE SEQUENCE</scope>
</reference>
<feature type="region of interest" description="Disordered" evidence="2">
    <location>
        <begin position="109"/>
        <end position="129"/>
    </location>
</feature>
<keyword evidence="5" id="KW-1185">Reference proteome</keyword>
<protein>
    <submittedName>
        <fullName evidence="3">Uncharacterized protein</fullName>
    </submittedName>
</protein>
<dbReference type="AlphaFoldDB" id="A0A9P1BJL7"/>
<evidence type="ECO:0000256" key="1">
    <source>
        <dbReference type="SAM" id="Coils"/>
    </source>
</evidence>
<reference evidence="4" key="2">
    <citation type="submission" date="2024-04" db="EMBL/GenBank/DDBJ databases">
        <authorList>
            <person name="Chen Y."/>
            <person name="Shah S."/>
            <person name="Dougan E. K."/>
            <person name="Thang M."/>
            <person name="Chan C."/>
        </authorList>
    </citation>
    <scope>NUCLEOTIDE SEQUENCE [LARGE SCALE GENOMIC DNA]</scope>
</reference>
<sequence length="129" mass="15227">MLKELDLARREAEVSSLAQAEQDELAELREWLAAPEGAKDEHRRIAGLRAEVKEWQETYKKEKASWMRAICELTKQRDLQVSRADLFAKQLGQWRDIFQETDLTNLEQEWDPESSFYANEDAERRECQP</sequence>
<proteinExistence type="predicted"/>
<dbReference type="EMBL" id="CAMXCT010000105">
    <property type="protein sequence ID" value="CAI3973905.1"/>
    <property type="molecule type" value="Genomic_DNA"/>
</dbReference>
<dbReference type="Proteomes" id="UP001152797">
    <property type="component" value="Unassembled WGS sequence"/>
</dbReference>
<evidence type="ECO:0000256" key="2">
    <source>
        <dbReference type="SAM" id="MobiDB-lite"/>
    </source>
</evidence>
<evidence type="ECO:0000313" key="3">
    <source>
        <dbReference type="EMBL" id="CAI3973905.1"/>
    </source>
</evidence>
<evidence type="ECO:0000313" key="4">
    <source>
        <dbReference type="EMBL" id="CAL1127280.1"/>
    </source>
</evidence>
<dbReference type="EMBL" id="CAMXCT030000105">
    <property type="protein sequence ID" value="CAL4761217.1"/>
    <property type="molecule type" value="Genomic_DNA"/>
</dbReference>
<evidence type="ECO:0000313" key="5">
    <source>
        <dbReference type="Proteomes" id="UP001152797"/>
    </source>
</evidence>
<keyword evidence="1" id="KW-0175">Coiled coil</keyword>
<name>A0A9P1BJL7_9DINO</name>
<feature type="coiled-coil region" evidence="1">
    <location>
        <begin position="38"/>
        <end position="65"/>
    </location>
</feature>